<proteinExistence type="predicted"/>
<protein>
    <submittedName>
        <fullName evidence="2">Uncharacterized protein</fullName>
    </submittedName>
</protein>
<keyword evidence="1" id="KW-0472">Membrane</keyword>
<keyword evidence="1" id="KW-0812">Transmembrane</keyword>
<sequence length="70" mass="7838">MILANYNYCRAGPAPAQQRNARTSFCRRWALWCYLSLLTVVQALEALLLNPVNSMWCVSVHRAAGGDDLP</sequence>
<feature type="transmembrane region" description="Helical" evidence="1">
    <location>
        <begin position="29"/>
        <end position="49"/>
    </location>
</feature>
<comment type="caution">
    <text evidence="2">The sequence shown here is derived from an EMBL/GenBank/DDBJ whole genome shotgun (WGS) entry which is preliminary data.</text>
</comment>
<accession>W7TKP0</accession>
<dbReference type="AlphaFoldDB" id="W7TKP0"/>
<keyword evidence="3" id="KW-1185">Reference proteome</keyword>
<evidence type="ECO:0000313" key="3">
    <source>
        <dbReference type="Proteomes" id="UP000019335"/>
    </source>
</evidence>
<name>W7TKP0_9STRA</name>
<keyword evidence="1" id="KW-1133">Transmembrane helix</keyword>
<gene>
    <name evidence="2" type="ORF">Naga_100001g98</name>
</gene>
<dbReference type="EMBL" id="AZIL01000609">
    <property type="protein sequence ID" value="EWM26642.1"/>
    <property type="molecule type" value="Genomic_DNA"/>
</dbReference>
<reference evidence="2 3" key="1">
    <citation type="journal article" date="2014" name="Mol. Plant">
        <title>Chromosome Scale Genome Assembly and Transcriptome Profiling of Nannochloropsis gaditana in Nitrogen Depletion.</title>
        <authorList>
            <person name="Corteggiani Carpinelli E."/>
            <person name="Telatin A."/>
            <person name="Vitulo N."/>
            <person name="Forcato C."/>
            <person name="D'Angelo M."/>
            <person name="Schiavon R."/>
            <person name="Vezzi A."/>
            <person name="Giacometti G.M."/>
            <person name="Morosinotto T."/>
            <person name="Valle G."/>
        </authorList>
    </citation>
    <scope>NUCLEOTIDE SEQUENCE [LARGE SCALE GENOMIC DNA]</scope>
    <source>
        <strain evidence="2 3">B-31</strain>
    </source>
</reference>
<evidence type="ECO:0000313" key="2">
    <source>
        <dbReference type="EMBL" id="EWM26642.1"/>
    </source>
</evidence>
<evidence type="ECO:0000256" key="1">
    <source>
        <dbReference type="SAM" id="Phobius"/>
    </source>
</evidence>
<organism evidence="2 3">
    <name type="scientific">Nannochloropsis gaditana</name>
    <dbReference type="NCBI Taxonomy" id="72520"/>
    <lineage>
        <taxon>Eukaryota</taxon>
        <taxon>Sar</taxon>
        <taxon>Stramenopiles</taxon>
        <taxon>Ochrophyta</taxon>
        <taxon>Eustigmatophyceae</taxon>
        <taxon>Eustigmatales</taxon>
        <taxon>Monodopsidaceae</taxon>
        <taxon>Nannochloropsis</taxon>
    </lineage>
</organism>
<dbReference type="Proteomes" id="UP000019335">
    <property type="component" value="Chromosome 8"/>
</dbReference>